<organism evidence="2">
    <name type="scientific">Zea mays</name>
    <name type="common">Maize</name>
    <dbReference type="NCBI Taxonomy" id="4577"/>
    <lineage>
        <taxon>Eukaryota</taxon>
        <taxon>Viridiplantae</taxon>
        <taxon>Streptophyta</taxon>
        <taxon>Embryophyta</taxon>
        <taxon>Tracheophyta</taxon>
        <taxon>Spermatophyta</taxon>
        <taxon>Magnoliopsida</taxon>
        <taxon>Liliopsida</taxon>
        <taxon>Poales</taxon>
        <taxon>Poaceae</taxon>
        <taxon>PACMAD clade</taxon>
        <taxon>Panicoideae</taxon>
        <taxon>Andropogonodae</taxon>
        <taxon>Andropogoneae</taxon>
        <taxon>Tripsacinae</taxon>
        <taxon>Zea</taxon>
    </lineage>
</organism>
<evidence type="ECO:0000313" key="4">
    <source>
        <dbReference type="Proteomes" id="UP000007305"/>
    </source>
</evidence>
<reference evidence="2 4" key="1">
    <citation type="submission" date="2015-12" db="EMBL/GenBank/DDBJ databases">
        <title>Update maize B73 reference genome by single molecule sequencing technologies.</title>
        <authorList>
            <consortium name="Maize Genome Sequencing Project"/>
            <person name="Ware D."/>
        </authorList>
    </citation>
    <scope>NUCLEOTIDE SEQUENCE [LARGE SCALE GENOMIC DNA]</scope>
    <source>
        <strain evidence="4">cv. B73</strain>
        <tissue evidence="2">Seedling</tissue>
    </source>
</reference>
<evidence type="ECO:0000256" key="1">
    <source>
        <dbReference type="SAM" id="Phobius"/>
    </source>
</evidence>
<evidence type="ECO:0000313" key="3">
    <source>
        <dbReference type="EnsemblPlants" id="Zm00001eb141250_P001"/>
    </source>
</evidence>
<reference evidence="3" key="2">
    <citation type="submission" date="2019-07" db="EMBL/GenBank/DDBJ databases">
        <authorList>
            <person name="Seetharam A."/>
            <person name="Woodhouse M."/>
            <person name="Cannon E."/>
        </authorList>
    </citation>
    <scope>NUCLEOTIDE SEQUENCE [LARGE SCALE GENOMIC DNA]</scope>
    <source>
        <strain evidence="3">cv. B73</strain>
    </source>
</reference>
<keyword evidence="1" id="KW-1133">Transmembrane helix</keyword>
<dbReference type="Proteomes" id="UP000007305">
    <property type="component" value="Chromosome 3"/>
</dbReference>
<evidence type="ECO:0000313" key="2">
    <source>
        <dbReference type="EMBL" id="ONM34577.1"/>
    </source>
</evidence>
<dbReference type="PANTHER" id="PTHR34781:SF1">
    <property type="entry name" value="OS01G0923000 PROTEIN"/>
    <property type="match status" value="1"/>
</dbReference>
<feature type="transmembrane region" description="Helical" evidence="1">
    <location>
        <begin position="21"/>
        <end position="38"/>
    </location>
</feature>
<proteinExistence type="predicted"/>
<dbReference type="ExpressionAtlas" id="A0A1D6N1H9">
    <property type="expression patterns" value="baseline"/>
</dbReference>
<dbReference type="GeneID" id="103652272"/>
<dbReference type="KEGG" id="zma:103652272"/>
<keyword evidence="1" id="KW-0472">Membrane</keyword>
<protein>
    <submittedName>
        <fullName evidence="2 3">Uncharacterized protein</fullName>
    </submittedName>
</protein>
<reference evidence="3" key="3">
    <citation type="submission" date="2021-05" db="UniProtKB">
        <authorList>
            <consortium name="EnsemblPlants"/>
        </authorList>
    </citation>
    <scope>IDENTIFICATION</scope>
    <source>
        <strain evidence="3">cv. B73</strain>
    </source>
</reference>
<dbReference type="PaxDb" id="4577-AC214744.3_FGP004"/>
<accession>A0A1D6N1H9</accession>
<dbReference type="RefSeq" id="XP_008676114.1">
    <property type="nucleotide sequence ID" value="XM_008677892.1"/>
</dbReference>
<dbReference type="EnsemblPlants" id="Zm00001eb141250_T001">
    <property type="protein sequence ID" value="Zm00001eb141250_P001"/>
    <property type="gene ID" value="Zm00001eb141250"/>
</dbReference>
<dbReference type="Gramene" id="Zm00001eb141250_T001">
    <property type="protein sequence ID" value="Zm00001eb141250_P001"/>
    <property type="gene ID" value="Zm00001eb141250"/>
</dbReference>
<keyword evidence="1" id="KW-0812">Transmembrane</keyword>
<sequence length="134" mass="14426">MTCTGGGDFGDKHYSRQSCELYALLLAIVSPASLWHLVSMAPAVTASMLLGASVALMLCGSITFTIGLLMPWVTSITLLFGFVGTVNTLSSPPTPLRLFLYNNTKQPPPWAFASTDPYRDRICGWVGRQSGEGH</sequence>
<dbReference type="AlphaFoldDB" id="A0A1D6N1H9"/>
<gene>
    <name evidence="3" type="primary">LOC103652272</name>
    <name evidence="2" type="ORF">ZEAMMB73_Zm00001d042121</name>
</gene>
<name>A0A1D6N1H9_MAIZE</name>
<keyword evidence="4" id="KW-1185">Reference proteome</keyword>
<dbReference type="EMBL" id="CM007649">
    <property type="protein sequence ID" value="ONM34577.1"/>
    <property type="molecule type" value="Genomic_DNA"/>
</dbReference>
<dbReference type="OrthoDB" id="661058at2759"/>
<dbReference type="PANTHER" id="PTHR34781">
    <property type="entry name" value="TRANSMEMBRANE PROTEIN"/>
    <property type="match status" value="1"/>
</dbReference>
<feature type="transmembrane region" description="Helical" evidence="1">
    <location>
        <begin position="44"/>
        <end position="69"/>
    </location>
</feature>